<organism evidence="5 6">
    <name type="scientific">Eragrostis curvula</name>
    <name type="common">weeping love grass</name>
    <dbReference type="NCBI Taxonomy" id="38414"/>
    <lineage>
        <taxon>Eukaryota</taxon>
        <taxon>Viridiplantae</taxon>
        <taxon>Streptophyta</taxon>
        <taxon>Embryophyta</taxon>
        <taxon>Tracheophyta</taxon>
        <taxon>Spermatophyta</taxon>
        <taxon>Magnoliopsida</taxon>
        <taxon>Liliopsida</taxon>
        <taxon>Poales</taxon>
        <taxon>Poaceae</taxon>
        <taxon>PACMAD clade</taxon>
        <taxon>Chloridoideae</taxon>
        <taxon>Eragrostideae</taxon>
        <taxon>Eragrostidinae</taxon>
        <taxon>Eragrostis</taxon>
    </lineage>
</organism>
<dbReference type="Gene3D" id="2.60.210.10">
    <property type="entry name" value="Apoptosis, Tumor Necrosis Factor Receptor Associated Protein 2, Chain A"/>
    <property type="match status" value="1"/>
</dbReference>
<evidence type="ECO:0000259" key="4">
    <source>
        <dbReference type="PROSITE" id="PS50144"/>
    </source>
</evidence>
<dbReference type="PANTHER" id="PTHR26379">
    <property type="entry name" value="BTB/POZ AND MATH DOMAIN-CONTAINING PROTEIN 1"/>
    <property type="match status" value="1"/>
</dbReference>
<evidence type="ECO:0000313" key="6">
    <source>
        <dbReference type="Proteomes" id="UP000324897"/>
    </source>
</evidence>
<dbReference type="InterPro" id="IPR056423">
    <property type="entry name" value="BACK_BPM_SPOP"/>
</dbReference>
<accession>A0A5J9SPC3</accession>
<feature type="domain" description="BTB" evidence="3">
    <location>
        <begin position="77"/>
        <end position="145"/>
    </location>
</feature>
<evidence type="ECO:0000256" key="2">
    <source>
        <dbReference type="ARBA" id="ARBA00010846"/>
    </source>
</evidence>
<keyword evidence="6" id="KW-1185">Reference proteome</keyword>
<dbReference type="CDD" id="cd18280">
    <property type="entry name" value="BTB_POZ_BPM_plant"/>
    <property type="match status" value="1"/>
</dbReference>
<dbReference type="SUPFAM" id="SSF54695">
    <property type="entry name" value="POZ domain"/>
    <property type="match status" value="1"/>
</dbReference>
<dbReference type="Gene3D" id="3.30.710.10">
    <property type="entry name" value="Potassium Channel Kv1.1, Chain A"/>
    <property type="match status" value="1"/>
</dbReference>
<protein>
    <recommendedName>
        <fullName evidence="7">BTB domain-containing protein</fullName>
    </recommendedName>
</protein>
<gene>
    <name evidence="5" type="ORF">EJB05_53738</name>
</gene>
<comment type="similarity">
    <text evidence="2">Belongs to the Tdpoz family.</text>
</comment>
<evidence type="ECO:0008006" key="7">
    <source>
        <dbReference type="Google" id="ProtNLM"/>
    </source>
</evidence>
<dbReference type="InterPro" id="IPR002083">
    <property type="entry name" value="MATH/TRAF_dom"/>
</dbReference>
<dbReference type="CDD" id="cd00121">
    <property type="entry name" value="MATH"/>
    <property type="match status" value="1"/>
</dbReference>
<feature type="non-terminal residue" evidence="5">
    <location>
        <position position="1"/>
    </location>
</feature>
<sequence>MYTKTTALNDYSMSKNWGFGIEKFIKRDDLERSEYLKDDCFTISVHVHIAKEAPTIVVPQSDMRQHFGNLLSSKEGTDVEFQVGGEIFLAHRLVLGARSSVFCAELFGSMEEGTTKNIIKIDDMEAQVFSALLIFIYTDEWPRMEQEDECAMTQHLLVAADRYNLRRLKLMCEDRLRGQIDIFAAATILALAHKHQCPSLKEACFDFLSSSTSLLAVIESYEFEYLAQSCPCIMKELFSLHLSRIKED</sequence>
<dbReference type="PANTHER" id="PTHR26379:SF382">
    <property type="entry name" value="OS10G0435900 PROTEIN"/>
    <property type="match status" value="1"/>
</dbReference>
<dbReference type="Pfam" id="PF00651">
    <property type="entry name" value="BTB"/>
    <property type="match status" value="1"/>
</dbReference>
<evidence type="ECO:0000256" key="1">
    <source>
        <dbReference type="ARBA" id="ARBA00004906"/>
    </source>
</evidence>
<evidence type="ECO:0000259" key="3">
    <source>
        <dbReference type="PROSITE" id="PS50097"/>
    </source>
</evidence>
<dbReference type="EMBL" id="RWGY01000541">
    <property type="protein sequence ID" value="TVU00820.1"/>
    <property type="molecule type" value="Genomic_DNA"/>
</dbReference>
<comment type="caution">
    <text evidence="5">The sequence shown here is derived from an EMBL/GenBank/DDBJ whole genome shotgun (WGS) entry which is preliminary data.</text>
</comment>
<dbReference type="GO" id="GO:0016567">
    <property type="term" value="P:protein ubiquitination"/>
    <property type="evidence" value="ECO:0007669"/>
    <property type="project" value="InterPro"/>
</dbReference>
<dbReference type="InterPro" id="IPR045005">
    <property type="entry name" value="BPM1-6"/>
</dbReference>
<dbReference type="PROSITE" id="PS50097">
    <property type="entry name" value="BTB"/>
    <property type="match status" value="1"/>
</dbReference>
<dbReference type="InterPro" id="IPR008974">
    <property type="entry name" value="TRAF-like"/>
</dbReference>
<dbReference type="SMART" id="SM00225">
    <property type="entry name" value="BTB"/>
    <property type="match status" value="1"/>
</dbReference>
<dbReference type="InterPro" id="IPR000210">
    <property type="entry name" value="BTB/POZ_dom"/>
</dbReference>
<dbReference type="SUPFAM" id="SSF49599">
    <property type="entry name" value="TRAF domain-like"/>
    <property type="match status" value="1"/>
</dbReference>
<dbReference type="AlphaFoldDB" id="A0A5J9SPC3"/>
<dbReference type="Pfam" id="PF22486">
    <property type="entry name" value="MATH_2"/>
    <property type="match status" value="1"/>
</dbReference>
<dbReference type="Gene3D" id="1.25.40.420">
    <property type="match status" value="1"/>
</dbReference>
<proteinExistence type="inferred from homology"/>
<dbReference type="Pfam" id="PF24570">
    <property type="entry name" value="BACK_BPM_SPOP"/>
    <property type="match status" value="1"/>
</dbReference>
<evidence type="ECO:0000313" key="5">
    <source>
        <dbReference type="EMBL" id="TVU00820.1"/>
    </source>
</evidence>
<reference evidence="5 6" key="1">
    <citation type="journal article" date="2019" name="Sci. Rep.">
        <title>A high-quality genome of Eragrostis curvula grass provides insights into Poaceae evolution and supports new strategies to enhance forage quality.</title>
        <authorList>
            <person name="Carballo J."/>
            <person name="Santos B.A.C.M."/>
            <person name="Zappacosta D."/>
            <person name="Garbus I."/>
            <person name="Selva J.P."/>
            <person name="Gallo C.A."/>
            <person name="Diaz A."/>
            <person name="Albertini E."/>
            <person name="Caccamo M."/>
            <person name="Echenique V."/>
        </authorList>
    </citation>
    <scope>NUCLEOTIDE SEQUENCE [LARGE SCALE GENOMIC DNA]</scope>
    <source>
        <strain evidence="6">cv. Victoria</strain>
        <tissue evidence="5">Leaf</tissue>
    </source>
</reference>
<dbReference type="Gramene" id="TVU00820">
    <property type="protein sequence ID" value="TVU00820"/>
    <property type="gene ID" value="EJB05_53738"/>
</dbReference>
<dbReference type="InterPro" id="IPR011333">
    <property type="entry name" value="SKP1/BTB/POZ_sf"/>
</dbReference>
<dbReference type="PROSITE" id="PS50144">
    <property type="entry name" value="MATH"/>
    <property type="match status" value="1"/>
</dbReference>
<dbReference type="Proteomes" id="UP000324897">
    <property type="component" value="Unassembled WGS sequence"/>
</dbReference>
<dbReference type="OrthoDB" id="689973at2759"/>
<feature type="domain" description="MATH" evidence="4">
    <location>
        <begin position="1"/>
        <end position="47"/>
    </location>
</feature>
<comment type="pathway">
    <text evidence="1">Protein modification; protein ubiquitination.</text>
</comment>
<name>A0A5J9SPC3_9POAL</name>